<dbReference type="Proteomes" id="UP000781958">
    <property type="component" value="Unassembled WGS sequence"/>
</dbReference>
<name>A0ABS4SFV8_9PROT</name>
<feature type="transmembrane region" description="Helical" evidence="5">
    <location>
        <begin position="198"/>
        <end position="215"/>
    </location>
</feature>
<feature type="transmembrane region" description="Helical" evidence="5">
    <location>
        <begin position="160"/>
        <end position="178"/>
    </location>
</feature>
<evidence type="ECO:0000256" key="1">
    <source>
        <dbReference type="ARBA" id="ARBA00004141"/>
    </source>
</evidence>
<keyword evidence="2 5" id="KW-0812">Transmembrane</keyword>
<keyword evidence="8" id="KW-1185">Reference proteome</keyword>
<feature type="transmembrane region" description="Helical" evidence="5">
    <location>
        <begin position="364"/>
        <end position="389"/>
    </location>
</feature>
<feature type="transmembrane region" description="Helical" evidence="5">
    <location>
        <begin position="425"/>
        <end position="441"/>
    </location>
</feature>
<protein>
    <submittedName>
        <fullName evidence="7">O-antigen ligase</fullName>
    </submittedName>
</protein>
<feature type="transmembrane region" description="Helical" evidence="5">
    <location>
        <begin position="270"/>
        <end position="291"/>
    </location>
</feature>
<feature type="domain" description="O-antigen ligase-related" evidence="6">
    <location>
        <begin position="229"/>
        <end position="375"/>
    </location>
</feature>
<feature type="transmembrane region" description="Helical" evidence="5">
    <location>
        <begin position="107"/>
        <end position="127"/>
    </location>
</feature>
<comment type="caution">
    <text evidence="7">The sequence shown here is derived from an EMBL/GenBank/DDBJ whole genome shotgun (WGS) entry which is preliminary data.</text>
</comment>
<dbReference type="EMBL" id="JAGINP010000003">
    <property type="protein sequence ID" value="MBP2291441.1"/>
    <property type="molecule type" value="Genomic_DNA"/>
</dbReference>
<dbReference type="InterPro" id="IPR007016">
    <property type="entry name" value="O-antigen_ligase-rel_domated"/>
</dbReference>
<keyword evidence="7" id="KW-0436">Ligase</keyword>
<comment type="subcellular location">
    <subcellularLocation>
        <location evidence="1">Membrane</location>
        <topology evidence="1">Multi-pass membrane protein</topology>
    </subcellularLocation>
</comment>
<evidence type="ECO:0000256" key="5">
    <source>
        <dbReference type="SAM" id="Phobius"/>
    </source>
</evidence>
<evidence type="ECO:0000313" key="7">
    <source>
        <dbReference type="EMBL" id="MBP2291441.1"/>
    </source>
</evidence>
<keyword evidence="3 5" id="KW-1133">Transmembrane helix</keyword>
<dbReference type="GO" id="GO:0016874">
    <property type="term" value="F:ligase activity"/>
    <property type="evidence" value="ECO:0007669"/>
    <property type="project" value="UniProtKB-KW"/>
</dbReference>
<evidence type="ECO:0000259" key="6">
    <source>
        <dbReference type="Pfam" id="PF04932"/>
    </source>
</evidence>
<sequence length="447" mass="47496">MALSAWNSAASDDSPRNRAAVADAFDRSAPARSRSERAAAWGQAILAASIAYLILQHSPLSGDGGEFAAEGSGNGIRQLVWMALFAASAPLAWLARERLLPVLLRLWPLWLALAWCWMSIAWSAAPAVSVKRLVLMTIIVLVCVTAVSAIGRLSVVWRTIALTLAAIVAIDIAVALLVPSLGRGADGSFTGIHTTKNTAGAFASITILIWSFWMMTAAGTRWWQVSIVVCLCTLLFLAGTGSKTSLGAVGLSGAIAFFLGFSLRAGPLAGALAANVMLAGGAVVALAVTLLSPRRVLLALFGDATLTGRTELWAFLWQFVDRHFFTGVGYQALWMTGSIGLLERWQPTFLNWAIQQAHNGYLDALLTVGAVGLALGIVVLLSALFMSLAMERRADCRGYGILGAALVIFAMIHNLTESSLLRPDHMVWGMTILALACAALPRHDASR</sequence>
<feature type="transmembrane region" description="Helical" evidence="5">
    <location>
        <begin position="133"/>
        <end position="153"/>
    </location>
</feature>
<evidence type="ECO:0000256" key="4">
    <source>
        <dbReference type="ARBA" id="ARBA00023136"/>
    </source>
</evidence>
<evidence type="ECO:0000256" key="2">
    <source>
        <dbReference type="ARBA" id="ARBA00022692"/>
    </source>
</evidence>
<dbReference type="PANTHER" id="PTHR37422:SF13">
    <property type="entry name" value="LIPOPOLYSACCHARIDE BIOSYNTHESIS PROTEIN PA4999-RELATED"/>
    <property type="match status" value="1"/>
</dbReference>
<evidence type="ECO:0000313" key="8">
    <source>
        <dbReference type="Proteomes" id="UP000781958"/>
    </source>
</evidence>
<evidence type="ECO:0000256" key="3">
    <source>
        <dbReference type="ARBA" id="ARBA00022989"/>
    </source>
</evidence>
<feature type="transmembrane region" description="Helical" evidence="5">
    <location>
        <begin position="222"/>
        <end position="239"/>
    </location>
</feature>
<dbReference type="RefSeq" id="WP_209764906.1">
    <property type="nucleotide sequence ID" value="NZ_JAGINP010000003.1"/>
</dbReference>
<feature type="transmembrane region" description="Helical" evidence="5">
    <location>
        <begin position="75"/>
        <end position="95"/>
    </location>
</feature>
<dbReference type="PANTHER" id="PTHR37422">
    <property type="entry name" value="TEICHURONIC ACID BIOSYNTHESIS PROTEIN TUAE"/>
    <property type="match status" value="1"/>
</dbReference>
<gene>
    <name evidence="7" type="ORF">J2851_001190</name>
</gene>
<feature type="transmembrane region" description="Helical" evidence="5">
    <location>
        <begin position="38"/>
        <end position="55"/>
    </location>
</feature>
<reference evidence="7 8" key="1">
    <citation type="submission" date="2021-03" db="EMBL/GenBank/DDBJ databases">
        <title>Genomic Encyclopedia of Type Strains, Phase III (KMG-III): the genomes of soil and plant-associated and newly described type strains.</title>
        <authorList>
            <person name="Whitman W."/>
        </authorList>
    </citation>
    <scope>NUCLEOTIDE SEQUENCE [LARGE SCALE GENOMIC DNA]</scope>
    <source>
        <strain evidence="7 8">IMMIB AFH-6</strain>
    </source>
</reference>
<organism evidence="7 8">
    <name type="scientific">Azospirillum rugosum</name>
    <dbReference type="NCBI Taxonomy" id="416170"/>
    <lineage>
        <taxon>Bacteria</taxon>
        <taxon>Pseudomonadati</taxon>
        <taxon>Pseudomonadota</taxon>
        <taxon>Alphaproteobacteria</taxon>
        <taxon>Rhodospirillales</taxon>
        <taxon>Azospirillaceae</taxon>
        <taxon>Azospirillum</taxon>
    </lineage>
</organism>
<accession>A0ABS4SFV8</accession>
<dbReference type="Pfam" id="PF04932">
    <property type="entry name" value="Wzy_C"/>
    <property type="match status" value="1"/>
</dbReference>
<dbReference type="InterPro" id="IPR051533">
    <property type="entry name" value="WaaL-like"/>
</dbReference>
<proteinExistence type="predicted"/>
<feature type="transmembrane region" description="Helical" evidence="5">
    <location>
        <begin position="396"/>
        <end position="413"/>
    </location>
</feature>
<feature type="transmembrane region" description="Helical" evidence="5">
    <location>
        <begin position="245"/>
        <end position="263"/>
    </location>
</feature>
<keyword evidence="4 5" id="KW-0472">Membrane</keyword>